<accession>A0AC59YGS1</accession>
<proteinExistence type="predicted"/>
<reference evidence="1" key="2">
    <citation type="submission" date="2025-03" db="EMBL/GenBank/DDBJ databases">
        <authorList>
            <consortium name="ELIXIR-Norway"/>
            <consortium name="Elixir Norway"/>
        </authorList>
    </citation>
    <scope>NUCLEOTIDE SEQUENCE</scope>
</reference>
<gene>
    <name evidence="1" type="ORF">MRATA1EN22A_LOCUS5918</name>
</gene>
<evidence type="ECO:0000313" key="1">
    <source>
        <dbReference type="EMBL" id="CAM9679571.1"/>
    </source>
</evidence>
<dbReference type="Proteomes" id="UP001162501">
    <property type="component" value="Chromosome 15"/>
</dbReference>
<evidence type="ECO:0000313" key="2">
    <source>
        <dbReference type="Proteomes" id="UP001162501"/>
    </source>
</evidence>
<protein>
    <submittedName>
        <fullName evidence="1">Uncharacterized protein</fullName>
    </submittedName>
</protein>
<reference evidence="1" key="1">
    <citation type="submission" date="2023-05" db="EMBL/GenBank/DDBJ databases">
        <authorList>
            <consortium name="ELIXIR-Norway"/>
        </authorList>
    </citation>
    <scope>NUCLEOTIDE SEQUENCE</scope>
</reference>
<sequence length="108" mass="11610">MFAGTGSSLLHGLSLVAASGGYSCCMGLLQWLFLLQSAGLMPCGMWHLSGPGITLLSPALTARFLTTGPPGKPKRQVLTEYLATQIVCIVLLRAKGMHIKAELNFKWY</sequence>
<name>A0AC59YGS1_RANTA</name>
<dbReference type="EMBL" id="OX596099">
    <property type="protein sequence ID" value="CAM9679571.1"/>
    <property type="molecule type" value="Genomic_DNA"/>
</dbReference>
<organism evidence="1 2">
    <name type="scientific">Rangifer tarandus platyrhynchus</name>
    <name type="common">Svalbard reindeer</name>
    <dbReference type="NCBI Taxonomy" id="3082113"/>
    <lineage>
        <taxon>Eukaryota</taxon>
        <taxon>Metazoa</taxon>
        <taxon>Chordata</taxon>
        <taxon>Craniata</taxon>
        <taxon>Vertebrata</taxon>
        <taxon>Euteleostomi</taxon>
        <taxon>Mammalia</taxon>
        <taxon>Eutheria</taxon>
        <taxon>Laurasiatheria</taxon>
        <taxon>Artiodactyla</taxon>
        <taxon>Ruminantia</taxon>
        <taxon>Pecora</taxon>
        <taxon>Cervidae</taxon>
        <taxon>Odocoileinae</taxon>
        <taxon>Rangifer</taxon>
    </lineage>
</organism>